<dbReference type="InterPro" id="IPR000150">
    <property type="entry name" value="Cof"/>
</dbReference>
<dbReference type="SUPFAM" id="SSF56784">
    <property type="entry name" value="HAD-like"/>
    <property type="match status" value="1"/>
</dbReference>
<dbReference type="Pfam" id="PF08282">
    <property type="entry name" value="Hydrolase_3"/>
    <property type="match status" value="1"/>
</dbReference>
<protein>
    <submittedName>
        <fullName evidence="1">Cof-type HAD-IIB family hydrolase</fullName>
    </submittedName>
</protein>
<dbReference type="AlphaFoldDB" id="A0A6M0P2D4"/>
<dbReference type="GO" id="GO:0000287">
    <property type="term" value="F:magnesium ion binding"/>
    <property type="evidence" value="ECO:0007669"/>
    <property type="project" value="TreeGrafter"/>
</dbReference>
<dbReference type="SFLD" id="SFLDS00003">
    <property type="entry name" value="Haloacid_Dehalogenase"/>
    <property type="match status" value="1"/>
</dbReference>
<dbReference type="PANTHER" id="PTHR10000">
    <property type="entry name" value="PHOSPHOSERINE PHOSPHATASE"/>
    <property type="match status" value="1"/>
</dbReference>
<dbReference type="EMBL" id="JAAIWK010000002">
    <property type="protein sequence ID" value="NEY18701.1"/>
    <property type="molecule type" value="Genomic_DNA"/>
</dbReference>
<dbReference type="SFLD" id="SFLDG01144">
    <property type="entry name" value="C2.B.4:_PGP_Like"/>
    <property type="match status" value="1"/>
</dbReference>
<dbReference type="NCBIfam" id="TIGR00099">
    <property type="entry name" value="Cof-subfamily"/>
    <property type="match status" value="1"/>
</dbReference>
<keyword evidence="2" id="KW-1185">Reference proteome</keyword>
<keyword evidence="1" id="KW-0378">Hydrolase</keyword>
<organism evidence="1 2">
    <name type="scientific">Heyndrickxia ginsengihumi</name>
    <dbReference type="NCBI Taxonomy" id="363870"/>
    <lineage>
        <taxon>Bacteria</taxon>
        <taxon>Bacillati</taxon>
        <taxon>Bacillota</taxon>
        <taxon>Bacilli</taxon>
        <taxon>Bacillales</taxon>
        <taxon>Bacillaceae</taxon>
        <taxon>Heyndrickxia</taxon>
    </lineage>
</organism>
<dbReference type="GO" id="GO:0016791">
    <property type="term" value="F:phosphatase activity"/>
    <property type="evidence" value="ECO:0007669"/>
    <property type="project" value="TreeGrafter"/>
</dbReference>
<name>A0A6M0P2D4_9BACI</name>
<dbReference type="InterPro" id="IPR006379">
    <property type="entry name" value="HAD-SF_hydro_IIB"/>
</dbReference>
<dbReference type="PROSITE" id="PS01229">
    <property type="entry name" value="COF_2"/>
    <property type="match status" value="1"/>
</dbReference>
<dbReference type="Proteomes" id="UP000476934">
    <property type="component" value="Unassembled WGS sequence"/>
</dbReference>
<proteinExistence type="predicted"/>
<reference evidence="1 2" key="1">
    <citation type="submission" date="2020-02" db="EMBL/GenBank/DDBJ databases">
        <authorList>
            <person name="Feng H."/>
        </authorList>
    </citation>
    <scope>NUCLEOTIDE SEQUENCE [LARGE SCALE GENOMIC DNA]</scope>
    <source>
        <strain evidence="1 2">Gsoil 114</strain>
    </source>
</reference>
<comment type="caution">
    <text evidence="1">The sequence shown here is derived from an EMBL/GenBank/DDBJ whole genome shotgun (WGS) entry which is preliminary data.</text>
</comment>
<reference evidence="1 2" key="2">
    <citation type="submission" date="2020-03" db="EMBL/GenBank/DDBJ databases">
        <title>Bacillus aquiflavi sp. nov., isolated from yellow water of strong flavor Chinese baijiu in Yibin region of China.</title>
        <authorList>
            <person name="Xie J."/>
        </authorList>
    </citation>
    <scope>NUCLEOTIDE SEQUENCE [LARGE SCALE GENOMIC DNA]</scope>
    <source>
        <strain evidence="1 2">Gsoil 114</strain>
    </source>
</reference>
<dbReference type="CDD" id="cd07517">
    <property type="entry name" value="HAD_HPP"/>
    <property type="match status" value="1"/>
</dbReference>
<dbReference type="NCBIfam" id="TIGR01484">
    <property type="entry name" value="HAD-SF-IIB"/>
    <property type="match status" value="1"/>
</dbReference>
<gene>
    <name evidence="1" type="ORF">G4D61_01800</name>
</gene>
<dbReference type="Gene3D" id="3.40.50.1000">
    <property type="entry name" value="HAD superfamily/HAD-like"/>
    <property type="match status" value="1"/>
</dbReference>
<accession>A0A6M0P2D4</accession>
<dbReference type="RefSeq" id="WP_025730181.1">
    <property type="nucleotide sequence ID" value="NZ_JAAIWK010000002.1"/>
</dbReference>
<sequence length="256" mass="28981">MKDIVFFDIDGTLLDHHKNIPDSTKKAIKELKSNGVYVAIATGRTPFMFEHIRKELEIDSYVSFNGQFVVFENELIYKNPLLIEAQKALTELANKNGHPLVYLTEKTMKANVEYHPHIEEGIASLKFPHPAYDPSFYLHNEIYQALLFCEEKDEDIYIGKFPDLHFVRWHQYSMDVLPNGGSKAEGIKQMISKLGIHMKNVYAFGDGLNDVEMIKEVGTGVAMGNAVDILKGCASFVTEDVDNGGIYYGLKKLELI</sequence>
<dbReference type="PANTHER" id="PTHR10000:SF25">
    <property type="entry name" value="PHOSPHATASE YKRA-RELATED"/>
    <property type="match status" value="1"/>
</dbReference>
<dbReference type="InterPro" id="IPR023214">
    <property type="entry name" value="HAD_sf"/>
</dbReference>
<dbReference type="GO" id="GO:0005829">
    <property type="term" value="C:cytosol"/>
    <property type="evidence" value="ECO:0007669"/>
    <property type="project" value="TreeGrafter"/>
</dbReference>
<evidence type="ECO:0000313" key="1">
    <source>
        <dbReference type="EMBL" id="NEY18701.1"/>
    </source>
</evidence>
<evidence type="ECO:0000313" key="2">
    <source>
        <dbReference type="Proteomes" id="UP000476934"/>
    </source>
</evidence>
<dbReference type="SFLD" id="SFLDG01140">
    <property type="entry name" value="C2.B:_Phosphomannomutase_and_P"/>
    <property type="match status" value="1"/>
</dbReference>
<dbReference type="InterPro" id="IPR036412">
    <property type="entry name" value="HAD-like_sf"/>
</dbReference>
<dbReference type="Gene3D" id="3.30.1240.10">
    <property type="match status" value="1"/>
</dbReference>